<organism evidence="8 9">
    <name type="scientific">Bacillus taeanensis</name>
    <dbReference type="NCBI Taxonomy" id="273032"/>
    <lineage>
        <taxon>Bacteria</taxon>
        <taxon>Bacillati</taxon>
        <taxon>Bacillota</taxon>
        <taxon>Bacilli</taxon>
        <taxon>Bacillales</taxon>
        <taxon>Bacillaceae</taxon>
        <taxon>Bacillus</taxon>
    </lineage>
</organism>
<evidence type="ECO:0000256" key="1">
    <source>
        <dbReference type="ARBA" id="ARBA00004651"/>
    </source>
</evidence>
<feature type="transmembrane region" description="Helical" evidence="6">
    <location>
        <begin position="86"/>
        <end position="105"/>
    </location>
</feature>
<dbReference type="PROSITE" id="PS50850">
    <property type="entry name" value="MFS"/>
    <property type="match status" value="1"/>
</dbReference>
<keyword evidence="4 6" id="KW-1133">Transmembrane helix</keyword>
<protein>
    <submittedName>
        <fullName evidence="8">MFS transporter</fullName>
    </submittedName>
</protein>
<evidence type="ECO:0000256" key="3">
    <source>
        <dbReference type="ARBA" id="ARBA00022692"/>
    </source>
</evidence>
<dbReference type="InterPro" id="IPR020846">
    <property type="entry name" value="MFS_dom"/>
</dbReference>
<feature type="transmembrane region" description="Helical" evidence="6">
    <location>
        <begin position="371"/>
        <end position="394"/>
    </location>
</feature>
<dbReference type="Proteomes" id="UP000253314">
    <property type="component" value="Unassembled WGS sequence"/>
</dbReference>
<feature type="transmembrane region" description="Helical" evidence="6">
    <location>
        <begin position="246"/>
        <end position="271"/>
    </location>
</feature>
<feature type="transmembrane region" description="Helical" evidence="6">
    <location>
        <begin position="55"/>
        <end position="74"/>
    </location>
</feature>
<evidence type="ECO:0000256" key="5">
    <source>
        <dbReference type="ARBA" id="ARBA00023136"/>
    </source>
</evidence>
<keyword evidence="9" id="KW-1185">Reference proteome</keyword>
<gene>
    <name evidence="8" type="ORF">DS031_07725</name>
</gene>
<dbReference type="GO" id="GO:0005886">
    <property type="term" value="C:plasma membrane"/>
    <property type="evidence" value="ECO:0007669"/>
    <property type="project" value="UniProtKB-SubCell"/>
</dbReference>
<dbReference type="InterPro" id="IPR036259">
    <property type="entry name" value="MFS_trans_sf"/>
</dbReference>
<feature type="transmembrane region" description="Helical" evidence="6">
    <location>
        <begin position="315"/>
        <end position="333"/>
    </location>
</feature>
<dbReference type="SUPFAM" id="SSF103473">
    <property type="entry name" value="MFS general substrate transporter"/>
    <property type="match status" value="1"/>
</dbReference>
<feature type="transmembrane region" description="Helical" evidence="6">
    <location>
        <begin position="339"/>
        <end position="364"/>
    </location>
</feature>
<proteinExistence type="predicted"/>
<feature type="transmembrane region" description="Helical" evidence="6">
    <location>
        <begin position="400"/>
        <end position="417"/>
    </location>
</feature>
<dbReference type="PANTHER" id="PTHR43791:SF100">
    <property type="entry name" value="SUGAR TRANSPORTER"/>
    <property type="match status" value="1"/>
</dbReference>
<dbReference type="Pfam" id="PF07690">
    <property type="entry name" value="MFS_1"/>
    <property type="match status" value="1"/>
</dbReference>
<keyword evidence="3 6" id="KW-0812">Transmembrane</keyword>
<dbReference type="Gene3D" id="1.20.1250.20">
    <property type="entry name" value="MFS general substrate transporter like domains"/>
    <property type="match status" value="2"/>
</dbReference>
<feature type="transmembrane region" description="Helical" evidence="6">
    <location>
        <begin position="283"/>
        <end position="303"/>
    </location>
</feature>
<dbReference type="InterPro" id="IPR011701">
    <property type="entry name" value="MFS"/>
</dbReference>
<feature type="domain" description="Major facilitator superfamily (MFS) profile" evidence="7">
    <location>
        <begin position="20"/>
        <end position="422"/>
    </location>
</feature>
<dbReference type="EMBL" id="QOCW01000006">
    <property type="protein sequence ID" value="RBW70077.1"/>
    <property type="molecule type" value="Genomic_DNA"/>
</dbReference>
<feature type="transmembrane region" description="Helical" evidence="6">
    <location>
        <begin position="111"/>
        <end position="136"/>
    </location>
</feature>
<feature type="transmembrane region" description="Helical" evidence="6">
    <location>
        <begin position="178"/>
        <end position="200"/>
    </location>
</feature>
<feature type="transmembrane region" description="Helical" evidence="6">
    <location>
        <begin position="20"/>
        <end position="43"/>
    </location>
</feature>
<evidence type="ECO:0000256" key="6">
    <source>
        <dbReference type="SAM" id="Phobius"/>
    </source>
</evidence>
<dbReference type="OrthoDB" id="9773404at2"/>
<dbReference type="GO" id="GO:0022857">
    <property type="term" value="F:transmembrane transporter activity"/>
    <property type="evidence" value="ECO:0007669"/>
    <property type="project" value="InterPro"/>
</dbReference>
<dbReference type="AlphaFoldDB" id="A0A366XW02"/>
<reference evidence="8 9" key="1">
    <citation type="submission" date="2018-07" db="EMBL/GenBank/DDBJ databases">
        <title>Lottiidibacillus patelloidae gen. nov., sp. nov., isolated from the intestinal tract of a marine limpet and the reclassification of B. taeanensis BH030017T, B. algicola KMM 3737T and B. hwajinpoensis SW-72T as genus Lottiidibacillus.</title>
        <authorList>
            <person name="Liu R."/>
            <person name="Huang Z."/>
        </authorList>
    </citation>
    <scope>NUCLEOTIDE SEQUENCE [LARGE SCALE GENOMIC DNA]</scope>
    <source>
        <strain evidence="8 9">BH030017</strain>
    </source>
</reference>
<evidence type="ECO:0000256" key="4">
    <source>
        <dbReference type="ARBA" id="ARBA00022989"/>
    </source>
</evidence>
<dbReference type="PANTHER" id="PTHR43791">
    <property type="entry name" value="PERMEASE-RELATED"/>
    <property type="match status" value="1"/>
</dbReference>
<keyword evidence="5 6" id="KW-0472">Membrane</keyword>
<sequence>MNSINQSIQSSAIKKTMLRILPFTFICYVIAYLDRVNLGFAALEMNADLALSSEVFGLLSGIFFIGYFLFEVPSNILMHKVGAKVWIARIMITWGIITVLTAFVQSANHLYIARFLLGVAEAGFFPGIILYFTYWFRSKERGRASASLVLALPIGTIIGAPLSTWIMDNIAWNGMAGWRWMFILEGLPAIVLGVVTLFYLNNRPKDAKWLTDEEKNWLEGELDKERAQSLAVNKASKLEMVKDWRIWTLAFVFFADYTAMYGLGFWLPSIIKSFAANSSNMEIGWLAIIPSIIGIPSMLLFAWSSDKRNEHRKHLMVSLLIAGLGFIMCGVADSASVMIMWIAFAAIGLYGFIGAFFSFMTLFFTESTAPAGIAMVNAFASLGGFVGPMIFGGLAISNGMFTLSMLVILASGVIFSLRQKVVSAAGVTKNIKKDAVNQ</sequence>
<comment type="caution">
    <text evidence="8">The sequence shown here is derived from an EMBL/GenBank/DDBJ whole genome shotgun (WGS) entry which is preliminary data.</text>
</comment>
<accession>A0A366XW02</accession>
<keyword evidence="2" id="KW-0813">Transport</keyword>
<evidence type="ECO:0000313" key="9">
    <source>
        <dbReference type="Proteomes" id="UP000253314"/>
    </source>
</evidence>
<feature type="transmembrane region" description="Helical" evidence="6">
    <location>
        <begin position="148"/>
        <end position="166"/>
    </location>
</feature>
<dbReference type="RefSeq" id="WP_113805365.1">
    <property type="nucleotide sequence ID" value="NZ_QOCW01000006.1"/>
</dbReference>
<dbReference type="FunFam" id="1.20.1250.20:FF:000018">
    <property type="entry name" value="MFS transporter permease"/>
    <property type="match status" value="1"/>
</dbReference>
<name>A0A366XW02_9BACI</name>
<evidence type="ECO:0000313" key="8">
    <source>
        <dbReference type="EMBL" id="RBW70077.1"/>
    </source>
</evidence>
<evidence type="ECO:0000256" key="2">
    <source>
        <dbReference type="ARBA" id="ARBA00022448"/>
    </source>
</evidence>
<comment type="subcellular location">
    <subcellularLocation>
        <location evidence="1">Cell membrane</location>
        <topology evidence="1">Multi-pass membrane protein</topology>
    </subcellularLocation>
</comment>
<evidence type="ECO:0000259" key="7">
    <source>
        <dbReference type="PROSITE" id="PS50850"/>
    </source>
</evidence>
<dbReference type="CDD" id="cd17319">
    <property type="entry name" value="MFS_ExuT_GudP_like"/>
    <property type="match status" value="1"/>
</dbReference>